<evidence type="ECO:0000256" key="1">
    <source>
        <dbReference type="ARBA" id="ARBA00005232"/>
    </source>
</evidence>
<dbReference type="InterPro" id="IPR014030">
    <property type="entry name" value="Ketoacyl_synth_N"/>
</dbReference>
<dbReference type="InterPro" id="IPR049552">
    <property type="entry name" value="PKS_DH_N"/>
</dbReference>
<feature type="active site" description="Proton acceptor" evidence="9">
    <location>
        <position position="2812"/>
    </location>
</feature>
<dbReference type="GO" id="GO:0006633">
    <property type="term" value="P:fatty acid biosynthetic process"/>
    <property type="evidence" value="ECO:0007669"/>
    <property type="project" value="TreeGrafter"/>
</dbReference>
<dbReference type="InterPro" id="IPR016039">
    <property type="entry name" value="Thiolase-like"/>
</dbReference>
<dbReference type="PROSITE" id="PS52004">
    <property type="entry name" value="KS3_2"/>
    <property type="match status" value="1"/>
</dbReference>
<evidence type="ECO:0000256" key="10">
    <source>
        <dbReference type="PROSITE-ProRule" id="PRU01363"/>
    </source>
</evidence>
<dbReference type="SUPFAM" id="SSF55048">
    <property type="entry name" value="Probable ACP-binding domain of malonyl-CoA ACP transacylase"/>
    <property type="match status" value="1"/>
</dbReference>
<dbReference type="OrthoDB" id="329835at2759"/>
<dbReference type="InterPro" id="IPR000542">
    <property type="entry name" value="Carn_acyl_trans"/>
</dbReference>
<dbReference type="SMART" id="SM00829">
    <property type="entry name" value="PKS_ER"/>
    <property type="match status" value="1"/>
</dbReference>
<dbReference type="InterPro" id="IPR042231">
    <property type="entry name" value="Cho/carn_acyl_trans_2"/>
</dbReference>
<keyword evidence="7" id="KW-0511">Multifunctional enzyme</keyword>
<evidence type="ECO:0000256" key="6">
    <source>
        <dbReference type="ARBA" id="ARBA00023002"/>
    </source>
</evidence>
<evidence type="ECO:0000256" key="5">
    <source>
        <dbReference type="ARBA" id="ARBA00022857"/>
    </source>
</evidence>
<dbReference type="InterPro" id="IPR049900">
    <property type="entry name" value="PKS_mFAS_DH"/>
</dbReference>
<keyword evidence="6" id="KW-0560">Oxidoreductase</keyword>
<dbReference type="SMART" id="SM00826">
    <property type="entry name" value="PKS_DH"/>
    <property type="match status" value="1"/>
</dbReference>
<reference evidence="15" key="1">
    <citation type="journal article" date="2020" name="Stud. Mycol.">
        <title>101 Dothideomycetes genomes: A test case for predicting lifestyles and emergence of pathogens.</title>
        <authorList>
            <person name="Haridas S."/>
            <person name="Albert R."/>
            <person name="Binder M."/>
            <person name="Bloem J."/>
            <person name="LaButti K."/>
            <person name="Salamov A."/>
            <person name="Andreopoulos B."/>
            <person name="Baker S."/>
            <person name="Barry K."/>
            <person name="Bills G."/>
            <person name="Bluhm B."/>
            <person name="Cannon C."/>
            <person name="Castanera R."/>
            <person name="Culley D."/>
            <person name="Daum C."/>
            <person name="Ezra D."/>
            <person name="Gonzalez J."/>
            <person name="Henrissat B."/>
            <person name="Kuo A."/>
            <person name="Liang C."/>
            <person name="Lipzen A."/>
            <person name="Lutzoni F."/>
            <person name="Magnuson J."/>
            <person name="Mondo S."/>
            <person name="Nolan M."/>
            <person name="Ohm R."/>
            <person name="Pangilinan J."/>
            <person name="Park H.-J."/>
            <person name="Ramirez L."/>
            <person name="Alfaro M."/>
            <person name="Sun H."/>
            <person name="Tritt A."/>
            <person name="Yoshinaga Y."/>
            <person name="Zwiers L.-H."/>
            <person name="Turgeon B."/>
            <person name="Goodwin S."/>
            <person name="Spatafora J."/>
            <person name="Crous P."/>
            <person name="Grigoriev I."/>
        </authorList>
    </citation>
    <scope>NUCLEOTIDE SEQUENCE [LARGE SCALE GENOMIC DNA]</scope>
    <source>
        <strain evidence="15">CBS 304.66</strain>
    </source>
</reference>
<dbReference type="PROSITE" id="PS50075">
    <property type="entry name" value="CARRIER"/>
    <property type="match status" value="1"/>
</dbReference>
<dbReference type="CDD" id="cd05195">
    <property type="entry name" value="enoyl_red"/>
    <property type="match status" value="1"/>
</dbReference>
<dbReference type="InterPro" id="IPR013154">
    <property type="entry name" value="ADH-like_N"/>
</dbReference>
<dbReference type="Pfam" id="PF21089">
    <property type="entry name" value="PKS_DH_N"/>
    <property type="match status" value="1"/>
</dbReference>
<dbReference type="InterPro" id="IPR029063">
    <property type="entry name" value="SAM-dependent_MTases_sf"/>
</dbReference>
<gene>
    <name evidence="14" type="ORF">CC78DRAFT_293217</name>
</gene>
<dbReference type="PANTHER" id="PTHR43775:SF22">
    <property type="entry name" value="SYNTHASE, PUTATIVE (JCVI)-RELATED"/>
    <property type="match status" value="1"/>
</dbReference>
<dbReference type="SUPFAM" id="SSF53335">
    <property type="entry name" value="S-adenosyl-L-methionine-dependent methyltransferases"/>
    <property type="match status" value="1"/>
</dbReference>
<dbReference type="Gene3D" id="3.40.47.10">
    <property type="match status" value="1"/>
</dbReference>
<dbReference type="InterPro" id="IPR014043">
    <property type="entry name" value="Acyl_transferase_dom"/>
</dbReference>
<dbReference type="Gene3D" id="3.90.180.10">
    <property type="entry name" value="Medium-chain alcohol dehydrogenases, catalytic domain"/>
    <property type="match status" value="1"/>
</dbReference>
<dbReference type="InterPro" id="IPR016036">
    <property type="entry name" value="Malonyl_transacylase_ACP-bd"/>
</dbReference>
<dbReference type="GO" id="GO:0044550">
    <property type="term" value="P:secondary metabolite biosynthetic process"/>
    <property type="evidence" value="ECO:0007669"/>
    <property type="project" value="TreeGrafter"/>
</dbReference>
<dbReference type="Pfam" id="PF16197">
    <property type="entry name" value="KAsynt_C_assoc"/>
    <property type="match status" value="1"/>
</dbReference>
<feature type="domain" description="Carrier" evidence="11">
    <location>
        <begin position="2404"/>
        <end position="2481"/>
    </location>
</feature>
<dbReference type="Pfam" id="PF14765">
    <property type="entry name" value="PS-DH"/>
    <property type="match status" value="1"/>
</dbReference>
<dbReference type="InterPro" id="IPR020807">
    <property type="entry name" value="PKS_DH"/>
</dbReference>
<dbReference type="InterPro" id="IPR013217">
    <property type="entry name" value="Methyltransf_12"/>
</dbReference>
<dbReference type="InterPro" id="IPR001227">
    <property type="entry name" value="Ac_transferase_dom_sf"/>
</dbReference>
<dbReference type="InterPro" id="IPR050091">
    <property type="entry name" value="PKS_NRPS_Biosynth_Enz"/>
</dbReference>
<dbReference type="SMART" id="SM00822">
    <property type="entry name" value="PKS_KR"/>
    <property type="match status" value="1"/>
</dbReference>
<dbReference type="InterPro" id="IPR011032">
    <property type="entry name" value="GroES-like_sf"/>
</dbReference>
<dbReference type="SMART" id="SM00827">
    <property type="entry name" value="PKS_AT"/>
    <property type="match status" value="1"/>
</dbReference>
<dbReference type="EMBL" id="ML986633">
    <property type="protein sequence ID" value="KAF2262952.1"/>
    <property type="molecule type" value="Genomic_DNA"/>
</dbReference>
<evidence type="ECO:0000313" key="14">
    <source>
        <dbReference type="EMBL" id="KAF2262952.1"/>
    </source>
</evidence>
<dbReference type="Gene3D" id="3.40.50.720">
    <property type="entry name" value="NAD(P)-binding Rossmann-like Domain"/>
    <property type="match status" value="1"/>
</dbReference>
<dbReference type="Pfam" id="PF23297">
    <property type="entry name" value="ACP_SdgA_C"/>
    <property type="match status" value="1"/>
</dbReference>
<dbReference type="CDD" id="cd00833">
    <property type="entry name" value="PKS"/>
    <property type="match status" value="1"/>
</dbReference>
<keyword evidence="3" id="KW-0597">Phosphoprotein</keyword>
<sequence length="3089" mass="344484">MADQEPISIAVIGIGCRFPGGSNNTEDLWSILSRGLNTWTDVPEDRFRWESFYHPSPERQGCMNHRGGHFIQQDVSTFDADFFGISPLEAKAVDPQQRLLLETSYEAMEDASIPIDKFKGSATAVYAATFANDYDRMLSKDPNDLTPYHLVGTGSATFANRISHAFDLTGPSVTIDTGCSGSLVAVHQACQSLRSFESDMAIAGGAVLILNPDHMIAMSPLQILNEDGRCYSFDSRGSGYGRGEGAGIVLLKRLSDAVRDGDRIRAVVRNTASNQDGRTTGIALPNQSAQESLARLAFRNLDISPADIQYLEAHATGTVAGDRAEIGAIRNIYCKDRKLGQPLIVGTIKPNIGHLESASGVAGLIKAILCIEKGLIPPNLLFESAKPGLLLDDDKIKIPRSLDQWPTTSARKLAVINNFGYGGTNAIIVLEARPNRTLVQDHLPPQIHPPIIARWPDTSWQLFQFSAKSETSLASYLKDVKARLHRNLTQDIITISHLLSKRSAFQWRLAVVAKNANTLVDILQKRSTNLLKARAHHNVFVFTGQGAQWPKMGCDLMTFSEYSQSIRRSDELLRKLGASWSLKDELLLEGTSSRIHDSRFAQPATTALQIAVVDLLHSWNAIPHSVVGHSSGEIAAAYAANILLHEDALKVAYYRGMLADLAQQKTNESGAMIAVGLGQHDLEDYIHELGLSDHANVACINSPYSVTVSGTEKAVSHLYEALHTKGTFVRRLRVNTAYHTRHMEAIADFYLDRISDIHPRLIYPATVMYSTITAQRELTSFHANYWVKNLTSPVRFSETIANLVLEVDAAKKINFVELANSNSSWSYMPSVVRGQDAVQSLLQTAASLFESGCDIRVSETSRSISSVTLPLPCAALPSYHWDRKRFWHEPRLSSSYRQRSAPPHDLLGLRVLTSPDDEPSWRILIGQHSVPWFKNHIIDGFSVFPATAYLATAIEAMKQWQETPTTKRATFEFSHVTFKRLLHVPATPSDVELILRLRRDGSSRSIFNVYSVSEKQWNHHCEGRIRMSTEEYTKRNKQEQLINTQHLRKELDTIREACTETVNREVFYDTLRCRGNDYSGPFSSIRKVQISRFKAVATIQIPDISFAWPSEYNSTYSLHPAIFDAFLQVPVFLFARSQQVFSVMPTSFKHITVDPQFQAEHRGELVVSCKLYDITTRSSAFDIVAFQADEFGDLQPVVRCHHCQLRATGEADNSLVTSVKNAIFQMKWEIDPASLTFEDLESCERSTIQDVKFQEEKLYHILDIAAQYITIALEELNQLGRAPVEGYLEYAFQSLARHINNRHELLGTGAFEKNAQVLDLGVEGELLHRIGPSLSAIISGEKDPLALLLEDQLLYRIYQDDSTAKCNAYLIEYIRRLAFKNPALRILEIGAGTGGSTKPLFETLSPEYKPFSACYHFTDISSGFFDQARESLGKWEDCIILKQLDIERDPLSQGFENHSYDLIIASNVLHATSKIGKTLKNVHQLLRTGGILAITELIHDNAFYGMTFGLLPGWWSGIEDGRVDGPLLSVARWGYELQQASFTQPEITAFDFPGKAQRAAFMVSRATSTSIPNGYDVYQAKILNFLGLGHPGQKLVTPLSKQLMVRGYEITDGSFDEEYFCPNCSYIILDSHQKPVLGNCTPEQFRSITGLVALGAPVFWLTISNGKTATFEAGGGLVIGFSRTARAESDTLRFVTVDIQDEVASCADSVSVLAADIISSTTTENSRIDSNECEYRIANGKLLIPRISKEQNLDDIASTQSDQKGTEMVAFHSPERLLRLQIRNPGLINSLEFVDSSFASKLDGDEVEIEIKACGINLKDVRVALGQSKPTDDFVGECAGIITNVGANLNATYKIGDRVCALTLASYGNKVRARGSVVHKLPASMSTVDGAAIPVAFFTAYYSLINSGALQKGQRVLIHEGSGPFGQAAIQIAQHFRADIFTTATNDEDRHFLVGQHGISEDHIFSSQPMSFTDAILRLTQGEGVDLAVGYFSNESLSMTWDCMAELGTVIDVGGLENDQSPHLYGYSSSRGLTFSLVDVSLLARRRPHIVHKVLDRVLTMFEEGSLRPIDLITRMPISEVKKAFRMMQDQTYSRKIVLEASPAEAVTVVKKQLYLEANSIYIIVGGLGKFGRHICQHLVELGAGNIILLSRKALNHAERKKLENQLSTENTTVRIVSCDASKLEEVNSLADQLSTGFRPVKGIFQASMVLQDRNLNEMTLDDFHVSIAPKYIGTQNLIRAFESIELDFFLMLSSLSGIVGLPGQANYAAGNTYLDHITYCRPPKSWKRFVSLDLPLLADTHLLSKEEQPRLIRRGMQVIPNHALFPYLDYAINPEAGDRCQQIIIGLDMRAASEDNQEFYSKNPIFNYVFAIKERHATSNPSTTNAKSAIEQIMSGSLTSTKNPESLIILAIREKISSLLAIDASQMDAQMPIVNLGLDSLIAIELKNWITKLMQAPMKTSDILDAKGIMPLARMVLQRTSLQTTDTAHQTNPNENESVLIMKDKATHSKHMEWIVEVPKQPLQALETILDSFYKSVVALGSEHELSRAQAAIENFKQSGTIGHVLQSRLARIADDESVDSWLSEIYNQSFWLRRRAPLRPAMNFFSSHVLSSTRHTQAERAALLSLAGFNFKQKLTNGQVPQDFVNDEPQCMDSLNWIFNCYRRPGLGCDTTLKFPENDFILVMRHGHIYKIPLTDRGIMVSFGKLMAIFETILRIVPNDICWASMLTTGERNMWAQARTVAINTNAANEEYFSVIEQSLFIVCLDDGSPETSDERAKSFLLDNNSNRWNDKTLSFIVCENGVSAFWCEHSMIDGTTMDQLGQAITRAIIDHRRPAVIEEVEIVEGQDFIYYSFVSSPEIDKNIVIIRQQYEQNTQNIDFAIAEIPYFGEQTLRQHKFPPKGVVQAIISLAIRRHFGHNPASYEAVNLRSFRLGRMDIYQFHTPEMESFVSALSFPSYSHSSDLLRKLLQEAAHAHATGIANISRGRGWDRQLTALRCVLESDEEEPELFSDDLFLRTRPRKVFVSFSGTGMPEWGSVWRDPEALWIGVEVFGDRFKLCVASGVGRARKFCGLVMEAARAVRRVVES</sequence>
<evidence type="ECO:0000259" key="11">
    <source>
        <dbReference type="PROSITE" id="PS50075"/>
    </source>
</evidence>
<dbReference type="GO" id="GO:0031177">
    <property type="term" value="F:phosphopantetheine binding"/>
    <property type="evidence" value="ECO:0007669"/>
    <property type="project" value="InterPro"/>
</dbReference>
<dbReference type="Pfam" id="PF23114">
    <property type="entry name" value="NAD-bd_HRPKS_sdrA"/>
    <property type="match status" value="1"/>
</dbReference>
<dbReference type="Pfam" id="PF08659">
    <property type="entry name" value="KR"/>
    <property type="match status" value="1"/>
</dbReference>
<dbReference type="InterPro" id="IPR042104">
    <property type="entry name" value="PKS_dehydratase_sf"/>
</dbReference>
<dbReference type="PROSITE" id="PS00440">
    <property type="entry name" value="ACYLTRANSF_C_2"/>
    <property type="match status" value="1"/>
</dbReference>
<evidence type="ECO:0000256" key="4">
    <source>
        <dbReference type="ARBA" id="ARBA00022679"/>
    </source>
</evidence>
<dbReference type="InterPro" id="IPR056501">
    <property type="entry name" value="NAD-bd_HRPKS_sdrA"/>
</dbReference>
<dbReference type="InterPro" id="IPR020806">
    <property type="entry name" value="PKS_PP-bd"/>
</dbReference>
<dbReference type="PROSITE" id="PS52019">
    <property type="entry name" value="PKS_MFAS_DH"/>
    <property type="match status" value="1"/>
</dbReference>
<dbReference type="Gene3D" id="3.30.559.10">
    <property type="entry name" value="Chloramphenicol acetyltransferase-like domain"/>
    <property type="match status" value="1"/>
</dbReference>
<comment type="similarity">
    <text evidence="1">Belongs to the carnitine/choline acetyltransferase family.</text>
</comment>
<dbReference type="GO" id="GO:0004312">
    <property type="term" value="F:fatty acid synthase activity"/>
    <property type="evidence" value="ECO:0007669"/>
    <property type="project" value="TreeGrafter"/>
</dbReference>
<dbReference type="InterPro" id="IPR049551">
    <property type="entry name" value="PKS_DH_C"/>
</dbReference>
<dbReference type="Pfam" id="PF00698">
    <property type="entry name" value="Acyl_transf_1"/>
    <property type="match status" value="1"/>
</dbReference>
<dbReference type="Gene3D" id="3.10.129.110">
    <property type="entry name" value="Polyketide synthase dehydratase"/>
    <property type="match status" value="1"/>
</dbReference>
<dbReference type="Gene3D" id="3.30.559.70">
    <property type="entry name" value="Choline/Carnitine o-acyltransferase, domain 2"/>
    <property type="match status" value="1"/>
</dbReference>
<feature type="region of interest" description="N-terminal hotdog fold" evidence="10">
    <location>
        <begin position="904"/>
        <end position="1032"/>
    </location>
</feature>
<dbReference type="InterPro" id="IPR036736">
    <property type="entry name" value="ACP-like_sf"/>
</dbReference>
<dbReference type="Pfam" id="PF02801">
    <property type="entry name" value="Ketoacyl-synt_C"/>
    <property type="match status" value="1"/>
</dbReference>
<dbReference type="Pfam" id="PF08240">
    <property type="entry name" value="ADH_N"/>
    <property type="match status" value="1"/>
</dbReference>
<dbReference type="InterPro" id="IPR032821">
    <property type="entry name" value="PKS_assoc"/>
</dbReference>
<dbReference type="InterPro" id="IPR009081">
    <property type="entry name" value="PP-bd_ACP"/>
</dbReference>
<dbReference type="InterPro" id="IPR039551">
    <property type="entry name" value="Cho/carn_acyl_trans"/>
</dbReference>
<evidence type="ECO:0000259" key="13">
    <source>
        <dbReference type="PROSITE" id="PS52019"/>
    </source>
</evidence>
<keyword evidence="2" id="KW-0596">Phosphopantetheine</keyword>
<dbReference type="PANTHER" id="PTHR43775">
    <property type="entry name" value="FATTY ACID SYNTHASE"/>
    <property type="match status" value="1"/>
</dbReference>
<accession>A0A9P4K7Y5</accession>
<dbReference type="GO" id="GO:0016491">
    <property type="term" value="F:oxidoreductase activity"/>
    <property type="evidence" value="ECO:0007669"/>
    <property type="project" value="UniProtKB-KW"/>
</dbReference>
<evidence type="ECO:0000256" key="9">
    <source>
        <dbReference type="PIRSR" id="PIRSR600542-1"/>
    </source>
</evidence>
<dbReference type="Pfam" id="PF13602">
    <property type="entry name" value="ADH_zinc_N_2"/>
    <property type="match status" value="1"/>
</dbReference>
<dbReference type="CDD" id="cd02440">
    <property type="entry name" value="AdoMet_MTases"/>
    <property type="match status" value="1"/>
</dbReference>
<dbReference type="SUPFAM" id="SSF51735">
    <property type="entry name" value="NAD(P)-binding Rossmann-fold domains"/>
    <property type="match status" value="2"/>
</dbReference>
<keyword evidence="4" id="KW-0808">Transferase</keyword>
<feature type="region of interest" description="C-terminal hotdog fold" evidence="10">
    <location>
        <begin position="1059"/>
        <end position="1214"/>
    </location>
</feature>
<dbReference type="InterPro" id="IPR057326">
    <property type="entry name" value="KR_dom"/>
</dbReference>
<dbReference type="InterPro" id="IPR014031">
    <property type="entry name" value="Ketoacyl_synth_C"/>
</dbReference>
<dbReference type="InterPro" id="IPR020841">
    <property type="entry name" value="PKS_Beta-ketoAc_synthase_dom"/>
</dbReference>
<dbReference type="SMART" id="SM00823">
    <property type="entry name" value="PKS_PP"/>
    <property type="match status" value="1"/>
</dbReference>
<dbReference type="InterPro" id="IPR020843">
    <property type="entry name" value="ER"/>
</dbReference>
<dbReference type="SUPFAM" id="SSF53901">
    <property type="entry name" value="Thiolase-like"/>
    <property type="match status" value="1"/>
</dbReference>
<dbReference type="SMART" id="SM00825">
    <property type="entry name" value="PKS_KS"/>
    <property type="match status" value="1"/>
</dbReference>
<evidence type="ECO:0000259" key="12">
    <source>
        <dbReference type="PROSITE" id="PS52004"/>
    </source>
</evidence>
<dbReference type="InterPro" id="IPR016035">
    <property type="entry name" value="Acyl_Trfase/lysoPLipase"/>
</dbReference>
<feature type="domain" description="Ketosynthase family 3 (KS3)" evidence="12">
    <location>
        <begin position="6"/>
        <end position="432"/>
    </location>
</feature>
<name>A0A9P4K7Y5_9PLEO</name>
<dbReference type="SUPFAM" id="SSF52777">
    <property type="entry name" value="CoA-dependent acyltransferases"/>
    <property type="match status" value="2"/>
</dbReference>
<proteinExistence type="inferred from homology"/>
<organism evidence="14 15">
    <name type="scientific">Lojkania enalia</name>
    <dbReference type="NCBI Taxonomy" id="147567"/>
    <lineage>
        <taxon>Eukaryota</taxon>
        <taxon>Fungi</taxon>
        <taxon>Dikarya</taxon>
        <taxon>Ascomycota</taxon>
        <taxon>Pezizomycotina</taxon>
        <taxon>Dothideomycetes</taxon>
        <taxon>Pleosporomycetidae</taxon>
        <taxon>Pleosporales</taxon>
        <taxon>Pleosporales incertae sedis</taxon>
        <taxon>Lojkania</taxon>
    </lineage>
</organism>
<comment type="caution">
    <text evidence="14">The sequence shown here is derived from an EMBL/GenBank/DDBJ whole genome shotgun (WGS) entry which is preliminary data.</text>
</comment>
<dbReference type="InterPro" id="IPR036291">
    <property type="entry name" value="NAD(P)-bd_dom_sf"/>
</dbReference>
<dbReference type="Pfam" id="PF00109">
    <property type="entry name" value="ketoacyl-synt"/>
    <property type="match status" value="1"/>
</dbReference>
<evidence type="ECO:0000256" key="8">
    <source>
        <dbReference type="ARBA" id="ARBA00023315"/>
    </source>
</evidence>
<dbReference type="Pfam" id="PF00755">
    <property type="entry name" value="Carn_acyltransf"/>
    <property type="match status" value="1"/>
</dbReference>
<dbReference type="Gene3D" id="1.10.1200.10">
    <property type="entry name" value="ACP-like"/>
    <property type="match status" value="1"/>
</dbReference>
<dbReference type="SUPFAM" id="SSF50129">
    <property type="entry name" value="GroES-like"/>
    <property type="match status" value="1"/>
</dbReference>
<dbReference type="Gene3D" id="3.40.366.10">
    <property type="entry name" value="Malonyl-Coenzyme A Acyl Carrier Protein, domain 2"/>
    <property type="match status" value="1"/>
</dbReference>
<protein>
    <submittedName>
        <fullName evidence="14">Polyketide synthase</fullName>
    </submittedName>
</protein>
<evidence type="ECO:0000256" key="7">
    <source>
        <dbReference type="ARBA" id="ARBA00023268"/>
    </source>
</evidence>
<feature type="active site" description="Proton acceptor; for dehydratase activity" evidence="10">
    <location>
        <position position="936"/>
    </location>
</feature>
<dbReference type="InterPro" id="IPR023213">
    <property type="entry name" value="CAT-like_dom_sf"/>
</dbReference>
<dbReference type="Gene3D" id="3.40.50.150">
    <property type="entry name" value="Vaccinia Virus protein VP39"/>
    <property type="match status" value="1"/>
</dbReference>
<feature type="domain" description="PKS/mFAS DH" evidence="13">
    <location>
        <begin position="904"/>
        <end position="1214"/>
    </location>
</feature>
<dbReference type="Proteomes" id="UP000800093">
    <property type="component" value="Unassembled WGS sequence"/>
</dbReference>
<keyword evidence="15" id="KW-1185">Reference proteome</keyword>
<dbReference type="Pfam" id="PF08242">
    <property type="entry name" value="Methyltransf_12"/>
    <property type="match status" value="1"/>
</dbReference>
<dbReference type="SUPFAM" id="SSF52151">
    <property type="entry name" value="FabD/lysophospholipase-like"/>
    <property type="match status" value="1"/>
</dbReference>
<dbReference type="InterPro" id="IPR013968">
    <property type="entry name" value="PKS_KR"/>
</dbReference>
<keyword evidence="8" id="KW-0012">Acyltransferase</keyword>
<keyword evidence="5" id="KW-0521">NADP</keyword>
<evidence type="ECO:0000256" key="3">
    <source>
        <dbReference type="ARBA" id="ARBA00022553"/>
    </source>
</evidence>
<dbReference type="CDD" id="cd05274">
    <property type="entry name" value="KR_FAS_SDR_x"/>
    <property type="match status" value="1"/>
</dbReference>
<dbReference type="SUPFAM" id="SSF47336">
    <property type="entry name" value="ACP-like"/>
    <property type="match status" value="1"/>
</dbReference>
<evidence type="ECO:0000313" key="15">
    <source>
        <dbReference type="Proteomes" id="UP000800093"/>
    </source>
</evidence>
<evidence type="ECO:0000256" key="2">
    <source>
        <dbReference type="ARBA" id="ARBA00022450"/>
    </source>
</evidence>
<feature type="active site" description="Proton donor; for dehydratase activity" evidence="10">
    <location>
        <position position="1124"/>
    </location>
</feature>